<dbReference type="Gene3D" id="3.40.640.10">
    <property type="entry name" value="Type I PLP-dependent aspartate aminotransferase-like (Major domain)"/>
    <property type="match status" value="2"/>
</dbReference>
<dbReference type="SUPFAM" id="SSF53383">
    <property type="entry name" value="PLP-dependent transferases"/>
    <property type="match status" value="1"/>
</dbReference>
<evidence type="ECO:0000256" key="2">
    <source>
        <dbReference type="ARBA" id="ARBA00009236"/>
    </source>
</evidence>
<accession>A0ABM1TD04</accession>
<dbReference type="PIRSF" id="PIRSF000524">
    <property type="entry name" value="SPT"/>
    <property type="match status" value="1"/>
</dbReference>
<dbReference type="Proteomes" id="UP000694941">
    <property type="component" value="Unplaced"/>
</dbReference>
<comment type="similarity">
    <text evidence="2 4">Belongs to the class-V pyridoxal-phosphate-dependent aminotransferase family.</text>
</comment>
<evidence type="ECO:0000256" key="1">
    <source>
        <dbReference type="ARBA" id="ARBA00001933"/>
    </source>
</evidence>
<evidence type="ECO:0000256" key="3">
    <source>
        <dbReference type="ARBA" id="ARBA00022898"/>
    </source>
</evidence>
<keyword evidence="3 4" id="KW-0663">Pyridoxal phosphate</keyword>
<dbReference type="InterPro" id="IPR024169">
    <property type="entry name" value="SP_NH2Trfase/AEP_transaminase"/>
</dbReference>
<dbReference type="EC" id="2.6.1.44" evidence="4"/>
<comment type="cofactor">
    <cofactor evidence="1 4">
        <name>pyridoxal 5'-phosphate</name>
        <dbReference type="ChEBI" id="CHEBI:597326"/>
    </cofactor>
</comment>
<dbReference type="PANTHER" id="PTHR21152:SF40">
    <property type="entry name" value="ALANINE--GLYOXYLATE AMINOTRANSFERASE"/>
    <property type="match status" value="1"/>
</dbReference>
<reference evidence="7" key="1">
    <citation type="submission" date="2025-08" db="UniProtKB">
        <authorList>
            <consortium name="RefSeq"/>
        </authorList>
    </citation>
    <scope>IDENTIFICATION</scope>
    <source>
        <tissue evidence="7">Muscle</tissue>
    </source>
</reference>
<evidence type="ECO:0000313" key="7">
    <source>
        <dbReference type="RefSeq" id="XP_022253760.1"/>
    </source>
</evidence>
<dbReference type="InterPro" id="IPR015424">
    <property type="entry name" value="PyrdxlP-dep_Trfase"/>
</dbReference>
<protein>
    <recommendedName>
        <fullName evidence="4">Alanine--glyoxylate aminotransferase</fullName>
        <ecNumber evidence="4">2.6.1.44</ecNumber>
    </recommendedName>
</protein>
<name>A0ABM1TD04_LIMPO</name>
<evidence type="ECO:0000259" key="5">
    <source>
        <dbReference type="Pfam" id="PF00266"/>
    </source>
</evidence>
<dbReference type="GeneID" id="106469515"/>
<dbReference type="Pfam" id="PF00266">
    <property type="entry name" value="Aminotran_5"/>
    <property type="match status" value="2"/>
</dbReference>
<organism evidence="6 7">
    <name type="scientific">Limulus polyphemus</name>
    <name type="common">Atlantic horseshoe crab</name>
    <dbReference type="NCBI Taxonomy" id="6850"/>
    <lineage>
        <taxon>Eukaryota</taxon>
        <taxon>Metazoa</taxon>
        <taxon>Ecdysozoa</taxon>
        <taxon>Arthropoda</taxon>
        <taxon>Chelicerata</taxon>
        <taxon>Merostomata</taxon>
        <taxon>Xiphosura</taxon>
        <taxon>Limulidae</taxon>
        <taxon>Limulus</taxon>
    </lineage>
</organism>
<feature type="domain" description="Aminotransferase class V" evidence="5">
    <location>
        <begin position="56"/>
        <end position="207"/>
    </location>
</feature>
<evidence type="ECO:0000313" key="6">
    <source>
        <dbReference type="Proteomes" id="UP000694941"/>
    </source>
</evidence>
<sequence>MEKWTKHFKQISLDMRPPAELFLPIQVPQKLLMGPGPSNCSTRVLAAASQPLIGYLHPELLKIMSDIKAGIHYVFQTTNPYTLAISGTGHCAIEAAVFNLLQPGEKLLIAVHGIWGQRVADIAERCGANTFKVFVPVGEVFSLEELEKALVQYRPNVLSICHGDSSTGTLQPLENLGELCHRYECLLMVDAVASLGGTPIFMDKWEMFNFRYHHTAPITGLYTLREALAQIVEEGLEHCWQRHQQCAELLYEGLENLGLELLVKKKENRLPTVTTVKIPSHISGKKVTDFCMKEYSLEIAGGLGPTAGKVWRIGLMGNNCKPQNVSFVLTTLKQALAETGFPSSKL</sequence>
<proteinExistence type="inferred from homology"/>
<dbReference type="PANTHER" id="PTHR21152">
    <property type="entry name" value="AMINOTRANSFERASE CLASS V"/>
    <property type="match status" value="1"/>
</dbReference>
<keyword evidence="6" id="KW-1185">Reference proteome</keyword>
<dbReference type="InterPro" id="IPR000192">
    <property type="entry name" value="Aminotrans_V_dom"/>
</dbReference>
<dbReference type="RefSeq" id="XP_022253760.1">
    <property type="nucleotide sequence ID" value="XM_022398052.1"/>
</dbReference>
<feature type="domain" description="Aminotransferase class V" evidence="5">
    <location>
        <begin position="209"/>
        <end position="302"/>
    </location>
</feature>
<dbReference type="InterPro" id="IPR015421">
    <property type="entry name" value="PyrdxlP-dep_Trfase_major"/>
</dbReference>
<comment type="catalytic activity">
    <reaction evidence="4">
        <text>glyoxylate + L-alanine = glycine + pyruvate</text>
        <dbReference type="Rhea" id="RHEA:24248"/>
        <dbReference type="ChEBI" id="CHEBI:15361"/>
        <dbReference type="ChEBI" id="CHEBI:36655"/>
        <dbReference type="ChEBI" id="CHEBI:57305"/>
        <dbReference type="ChEBI" id="CHEBI:57972"/>
        <dbReference type="EC" id="2.6.1.44"/>
    </reaction>
</comment>
<gene>
    <name evidence="7" type="primary">LOC106469515</name>
</gene>
<dbReference type="InterPro" id="IPR015422">
    <property type="entry name" value="PyrdxlP-dep_Trfase_small"/>
</dbReference>
<evidence type="ECO:0000256" key="4">
    <source>
        <dbReference type="PIRNR" id="PIRNR000524"/>
    </source>
</evidence>
<dbReference type="Gene3D" id="3.90.1150.10">
    <property type="entry name" value="Aspartate Aminotransferase, domain 1"/>
    <property type="match status" value="1"/>
</dbReference>